<dbReference type="UniPathway" id="UPA00193"/>
<dbReference type="RefSeq" id="WP_119015665.1">
    <property type="nucleotide sequence ID" value="NZ_QXEV01000003.1"/>
</dbReference>
<name>A0A397S2K2_9MOLU</name>
<feature type="binding site" evidence="10">
    <location>
        <position position="116"/>
    </location>
    <ligand>
        <name>(6S)-5,6,7,8-tetrahydrofolate</name>
        <dbReference type="ChEBI" id="CHEBI:57453"/>
    </ligand>
</feature>
<evidence type="ECO:0000256" key="11">
    <source>
        <dbReference type="PIRSR" id="PIRSR000412-50"/>
    </source>
</evidence>
<dbReference type="GO" id="GO:0035999">
    <property type="term" value="P:tetrahydrofolate interconversion"/>
    <property type="evidence" value="ECO:0007669"/>
    <property type="project" value="UniProtKB-UniRule"/>
</dbReference>
<dbReference type="InterPro" id="IPR015421">
    <property type="entry name" value="PyrdxlP-dep_Trfase_major"/>
</dbReference>
<dbReference type="InParanoid" id="A0A397S2K2"/>
<dbReference type="InterPro" id="IPR049943">
    <property type="entry name" value="Ser_HO-MeTrfase-like"/>
</dbReference>
<keyword evidence="5 10" id="KW-0963">Cytoplasm</keyword>
<evidence type="ECO:0000256" key="6">
    <source>
        <dbReference type="ARBA" id="ARBA00022563"/>
    </source>
</evidence>
<dbReference type="AlphaFoldDB" id="A0A397S2K2"/>
<dbReference type="InterPro" id="IPR001085">
    <property type="entry name" value="Ser_HO-MeTrfase"/>
</dbReference>
<dbReference type="InterPro" id="IPR015422">
    <property type="entry name" value="PyrdxlP-dep_Trfase_small"/>
</dbReference>
<keyword evidence="10" id="KW-0028">Amino-acid biosynthesis</keyword>
<dbReference type="PROSITE" id="PS00096">
    <property type="entry name" value="SHMT"/>
    <property type="match status" value="1"/>
</dbReference>
<accession>A0A397S2K2</accession>
<dbReference type="InterPro" id="IPR039429">
    <property type="entry name" value="SHMT-like_dom"/>
</dbReference>
<dbReference type="EC" id="2.1.2.1" evidence="10"/>
<dbReference type="FunFam" id="3.40.640.10:FF:000001">
    <property type="entry name" value="Serine hydroxymethyltransferase"/>
    <property type="match status" value="1"/>
</dbReference>
<comment type="subunit">
    <text evidence="4 10">Homodimer.</text>
</comment>
<protein>
    <recommendedName>
        <fullName evidence="10">Serine hydroxymethyltransferase</fullName>
        <shortName evidence="10">SHMT</shortName>
        <shortName evidence="10">Serine methylase</shortName>
        <ecNumber evidence="10">2.1.2.1</ecNumber>
    </recommendedName>
</protein>
<comment type="cofactor">
    <cofactor evidence="1 10 11">
        <name>pyridoxal 5'-phosphate</name>
        <dbReference type="ChEBI" id="CHEBI:597326"/>
    </cofactor>
</comment>
<evidence type="ECO:0000256" key="10">
    <source>
        <dbReference type="HAMAP-Rule" id="MF_00051"/>
    </source>
</evidence>
<keyword evidence="8 10" id="KW-0663">Pyridoxal phosphate</keyword>
<feature type="site" description="Plays an important role in substrate specificity" evidence="10">
    <location>
        <position position="229"/>
    </location>
</feature>
<organism evidence="13 14">
    <name type="scientific">Anaeroplasma bactoclasticum</name>
    <dbReference type="NCBI Taxonomy" id="2088"/>
    <lineage>
        <taxon>Bacteria</taxon>
        <taxon>Bacillati</taxon>
        <taxon>Mycoplasmatota</taxon>
        <taxon>Mollicutes</taxon>
        <taxon>Anaeroplasmatales</taxon>
        <taxon>Anaeroplasmataceae</taxon>
        <taxon>Anaeroplasma</taxon>
    </lineage>
</organism>
<dbReference type="Gene3D" id="3.40.640.10">
    <property type="entry name" value="Type I PLP-dependent aspartate aminotransferase-like (Major domain)"/>
    <property type="match status" value="1"/>
</dbReference>
<comment type="similarity">
    <text evidence="3 10">Belongs to the SHMT family.</text>
</comment>
<dbReference type="SUPFAM" id="SSF53383">
    <property type="entry name" value="PLP-dependent transferases"/>
    <property type="match status" value="1"/>
</dbReference>
<evidence type="ECO:0000313" key="13">
    <source>
        <dbReference type="EMBL" id="RIA78187.1"/>
    </source>
</evidence>
<dbReference type="Gene3D" id="3.90.1150.10">
    <property type="entry name" value="Aspartate Aminotransferase, domain 1"/>
    <property type="match status" value="1"/>
</dbReference>
<evidence type="ECO:0000256" key="1">
    <source>
        <dbReference type="ARBA" id="ARBA00001933"/>
    </source>
</evidence>
<evidence type="ECO:0000256" key="4">
    <source>
        <dbReference type="ARBA" id="ARBA00011738"/>
    </source>
</evidence>
<dbReference type="InterPro" id="IPR015424">
    <property type="entry name" value="PyrdxlP-dep_Trfase"/>
</dbReference>
<feature type="binding site" evidence="10">
    <location>
        <position position="245"/>
    </location>
    <ligand>
        <name>(6S)-5,6,7,8-tetrahydrofolate</name>
        <dbReference type="ChEBI" id="CHEBI:57453"/>
    </ligand>
</feature>
<dbReference type="HAMAP" id="MF_00051">
    <property type="entry name" value="SHMT"/>
    <property type="match status" value="1"/>
</dbReference>
<keyword evidence="6 10" id="KW-0554">One-carbon metabolism</keyword>
<evidence type="ECO:0000256" key="5">
    <source>
        <dbReference type="ARBA" id="ARBA00022490"/>
    </source>
</evidence>
<keyword evidence="13" id="KW-0489">Methyltransferase</keyword>
<proteinExistence type="inferred from homology"/>
<keyword evidence="14" id="KW-1185">Reference proteome</keyword>
<comment type="caution">
    <text evidence="10">Lacks conserved residue(s) required for the propagation of feature annotation.</text>
</comment>
<evidence type="ECO:0000259" key="12">
    <source>
        <dbReference type="Pfam" id="PF00464"/>
    </source>
</evidence>
<keyword evidence="7 10" id="KW-0808">Transferase</keyword>
<comment type="pathway">
    <text evidence="10">Amino-acid biosynthesis; glycine biosynthesis; glycine from L-serine: step 1/1.</text>
</comment>
<feature type="binding site" evidence="10">
    <location>
        <begin position="120"/>
        <end position="122"/>
    </location>
    <ligand>
        <name>(6S)-5,6,7,8-tetrahydrofolate</name>
        <dbReference type="ChEBI" id="CHEBI:57453"/>
    </ligand>
</feature>
<feature type="modified residue" description="N6-(pyridoxal phosphate)lysine" evidence="10 11">
    <location>
        <position position="230"/>
    </location>
</feature>
<dbReference type="GO" id="GO:0005829">
    <property type="term" value="C:cytosol"/>
    <property type="evidence" value="ECO:0007669"/>
    <property type="project" value="TreeGrafter"/>
</dbReference>
<comment type="pathway">
    <text evidence="10">One-carbon metabolism; tetrahydrofolate interconversion.</text>
</comment>
<dbReference type="EMBL" id="QXEV01000003">
    <property type="protein sequence ID" value="RIA78187.1"/>
    <property type="molecule type" value="Genomic_DNA"/>
</dbReference>
<comment type="catalytic activity">
    <reaction evidence="10">
        <text>(6R)-5,10-methylene-5,6,7,8-tetrahydrofolate + glycine + H2O = (6S)-5,6,7,8-tetrahydrofolate + L-serine</text>
        <dbReference type="Rhea" id="RHEA:15481"/>
        <dbReference type="ChEBI" id="CHEBI:15377"/>
        <dbReference type="ChEBI" id="CHEBI:15636"/>
        <dbReference type="ChEBI" id="CHEBI:33384"/>
        <dbReference type="ChEBI" id="CHEBI:57305"/>
        <dbReference type="ChEBI" id="CHEBI:57453"/>
        <dbReference type="EC" id="2.1.2.1"/>
    </reaction>
</comment>
<dbReference type="UniPathway" id="UPA00288">
    <property type="reaction ID" value="UER01023"/>
</dbReference>
<sequence>MNLRDFDKELAEAIDNELVRQRTNIELIASENFVSRAVLEAQGSILTNKYAEGYSGKRYYGGCEYVDVAETLAIERAKELFHAGFANVQPHSGASANLCAYNAILMPGDTIMGMSLDAGGHLTHGYSVNFSGKIYKAVNYGLTDDGYIDYDAAEALALDVLPNVIVAGASAYSRIIDFKRFKEMADKVTEKAGRKCFFMVDMAHIAGLVAAGLHPNPLEYADIVTTTTHKTLRGPRGGMILTNDEALAKKINSSVFPGCQGGPLMHVIAAKAVCFKEALQPEFKEYAAQVIKNCKALAEELKKLGYKLVSGGTDNHLVLVDIYGSVGVTGKKAENILHSVSITCNKNAIPNDTQKPTITSGVRLGAAAITTRGFKEEDMIKVAHWIDEALRNQENEEVLARIKQEVIDIMAKHPYLEY</sequence>
<dbReference type="GO" id="GO:0008168">
    <property type="term" value="F:methyltransferase activity"/>
    <property type="evidence" value="ECO:0007669"/>
    <property type="project" value="UniProtKB-KW"/>
</dbReference>
<dbReference type="GO" id="GO:0019264">
    <property type="term" value="P:glycine biosynthetic process from serine"/>
    <property type="evidence" value="ECO:0007669"/>
    <property type="project" value="UniProtKB-UniRule"/>
</dbReference>
<comment type="subcellular location">
    <subcellularLocation>
        <location evidence="2 10">Cytoplasm</location>
    </subcellularLocation>
</comment>
<dbReference type="FunCoup" id="A0A397S2K2">
    <property type="interactions" value="346"/>
</dbReference>
<comment type="function">
    <text evidence="9">Catalyzes the reversible interconversion of serine and glycine with tetrahydrofolate (THF) serving as the one-carbon carrier. This reaction serves as the major source of one-carbon groups required for the biosynthesis of purines, thymidylate, methionine, and other important biomolecules. Also exhibits THF-independent aldolase activity toward beta-hydroxyamino acids, producing glycine and aldehydes, via a retro-aldol mechanism. Thus, is able to catalyze the cleavage of L-allo-threonine.</text>
</comment>
<dbReference type="Pfam" id="PF00464">
    <property type="entry name" value="SHMT"/>
    <property type="match status" value="1"/>
</dbReference>
<evidence type="ECO:0000256" key="8">
    <source>
        <dbReference type="ARBA" id="ARBA00022898"/>
    </source>
</evidence>
<dbReference type="PANTHER" id="PTHR11680">
    <property type="entry name" value="SERINE HYDROXYMETHYLTRANSFERASE"/>
    <property type="match status" value="1"/>
</dbReference>
<dbReference type="OrthoDB" id="9803846at2"/>
<evidence type="ECO:0000313" key="14">
    <source>
        <dbReference type="Proteomes" id="UP000266506"/>
    </source>
</evidence>
<dbReference type="GO" id="GO:0032259">
    <property type="term" value="P:methylation"/>
    <property type="evidence" value="ECO:0007669"/>
    <property type="project" value="UniProtKB-KW"/>
</dbReference>
<evidence type="ECO:0000256" key="7">
    <source>
        <dbReference type="ARBA" id="ARBA00022679"/>
    </source>
</evidence>
<dbReference type="InterPro" id="IPR019798">
    <property type="entry name" value="Ser_HO-MeTrfase_PLP_BS"/>
</dbReference>
<gene>
    <name evidence="10" type="primary">glyA</name>
    <name evidence="13" type="ORF">EI71_00499</name>
</gene>
<feature type="domain" description="Serine hydroxymethyltransferase-like" evidence="12">
    <location>
        <begin position="3"/>
        <end position="386"/>
    </location>
</feature>
<dbReference type="PIRSF" id="PIRSF000412">
    <property type="entry name" value="SHMT"/>
    <property type="match status" value="1"/>
</dbReference>
<comment type="caution">
    <text evidence="13">The sequence shown here is derived from an EMBL/GenBank/DDBJ whole genome shotgun (WGS) entry which is preliminary data.</text>
</comment>
<evidence type="ECO:0000256" key="2">
    <source>
        <dbReference type="ARBA" id="ARBA00004496"/>
    </source>
</evidence>
<dbReference type="CDD" id="cd00378">
    <property type="entry name" value="SHMT"/>
    <property type="match status" value="1"/>
</dbReference>
<dbReference type="GO" id="GO:0030170">
    <property type="term" value="F:pyridoxal phosphate binding"/>
    <property type="evidence" value="ECO:0007669"/>
    <property type="project" value="UniProtKB-UniRule"/>
</dbReference>
<evidence type="ECO:0000256" key="3">
    <source>
        <dbReference type="ARBA" id="ARBA00006376"/>
    </source>
</evidence>
<dbReference type="Proteomes" id="UP000266506">
    <property type="component" value="Unassembled WGS sequence"/>
</dbReference>
<evidence type="ECO:0000256" key="9">
    <source>
        <dbReference type="ARBA" id="ARBA00054606"/>
    </source>
</evidence>
<dbReference type="NCBIfam" id="NF000586">
    <property type="entry name" value="PRK00011.1"/>
    <property type="match status" value="1"/>
</dbReference>
<reference evidence="13 14" key="1">
    <citation type="submission" date="2018-08" db="EMBL/GenBank/DDBJ databases">
        <title>Genomic Encyclopedia of Archaeal and Bacterial Type Strains, Phase II (KMG-II): from individual species to whole genera.</title>
        <authorList>
            <person name="Goeker M."/>
        </authorList>
    </citation>
    <scope>NUCLEOTIDE SEQUENCE [LARGE SCALE GENOMIC DNA]</scope>
    <source>
        <strain evidence="13 14">ATCC 27112</strain>
    </source>
</reference>
<dbReference type="GO" id="GO:0004372">
    <property type="term" value="F:glycine hydroxymethyltransferase activity"/>
    <property type="evidence" value="ECO:0007669"/>
    <property type="project" value="UniProtKB-UniRule"/>
</dbReference>
<dbReference type="PANTHER" id="PTHR11680:SF35">
    <property type="entry name" value="SERINE HYDROXYMETHYLTRANSFERASE 1"/>
    <property type="match status" value="1"/>
</dbReference>